<dbReference type="Gene3D" id="1.10.10.10">
    <property type="entry name" value="Winged helix-like DNA-binding domain superfamily/Winged helix DNA-binding domain"/>
    <property type="match status" value="1"/>
</dbReference>
<keyword evidence="2" id="KW-0067">ATP-binding</keyword>
<dbReference type="OrthoDB" id="4500249at2"/>
<evidence type="ECO:0000256" key="1">
    <source>
        <dbReference type="ARBA" id="ARBA00022741"/>
    </source>
</evidence>
<organism evidence="5 6">
    <name type="scientific">Catenulispora acidiphila (strain DSM 44928 / JCM 14897 / NBRC 102108 / NRRL B-24433 / ID139908)</name>
    <dbReference type="NCBI Taxonomy" id="479433"/>
    <lineage>
        <taxon>Bacteria</taxon>
        <taxon>Bacillati</taxon>
        <taxon>Actinomycetota</taxon>
        <taxon>Actinomycetes</taxon>
        <taxon>Catenulisporales</taxon>
        <taxon>Catenulisporaceae</taxon>
        <taxon>Catenulispora</taxon>
    </lineage>
</organism>
<dbReference type="Gene3D" id="3.40.50.300">
    <property type="entry name" value="P-loop containing nucleotide triphosphate hydrolases"/>
    <property type="match status" value="1"/>
</dbReference>
<dbReference type="Pfam" id="PF13191">
    <property type="entry name" value="AAA_16"/>
    <property type="match status" value="1"/>
</dbReference>
<evidence type="ECO:0000259" key="4">
    <source>
        <dbReference type="PROSITE" id="PS50043"/>
    </source>
</evidence>
<dbReference type="SUPFAM" id="SSF46894">
    <property type="entry name" value="C-terminal effector domain of the bipartite response regulators"/>
    <property type="match status" value="1"/>
</dbReference>
<dbReference type="InterPro" id="IPR041664">
    <property type="entry name" value="AAA_16"/>
</dbReference>
<evidence type="ECO:0000256" key="2">
    <source>
        <dbReference type="ARBA" id="ARBA00022840"/>
    </source>
</evidence>
<proteinExistence type="predicted"/>
<keyword evidence="1" id="KW-0547">Nucleotide-binding</keyword>
<dbReference type="eggNOG" id="COG2909">
    <property type="taxonomic scope" value="Bacteria"/>
</dbReference>
<dbReference type="InterPro" id="IPR016032">
    <property type="entry name" value="Sig_transdc_resp-reg_C-effctor"/>
</dbReference>
<dbReference type="Pfam" id="PF00196">
    <property type="entry name" value="GerE"/>
    <property type="match status" value="1"/>
</dbReference>
<dbReference type="SMART" id="SM00421">
    <property type="entry name" value="HTH_LUXR"/>
    <property type="match status" value="1"/>
</dbReference>
<feature type="coiled-coil region" evidence="3">
    <location>
        <begin position="759"/>
        <end position="786"/>
    </location>
</feature>
<dbReference type="GO" id="GO:0005524">
    <property type="term" value="F:ATP binding"/>
    <property type="evidence" value="ECO:0007669"/>
    <property type="project" value="UniProtKB-KW"/>
</dbReference>
<dbReference type="RefSeq" id="WP_012785315.1">
    <property type="nucleotide sequence ID" value="NC_013131.1"/>
</dbReference>
<dbReference type="STRING" id="479433.Caci_1095"/>
<evidence type="ECO:0000313" key="6">
    <source>
        <dbReference type="Proteomes" id="UP000000851"/>
    </source>
</evidence>
<gene>
    <name evidence="5" type="ordered locus">Caci_1095</name>
</gene>
<dbReference type="EMBL" id="CP001700">
    <property type="protein sequence ID" value="ACU70021.1"/>
    <property type="molecule type" value="Genomic_DNA"/>
</dbReference>
<dbReference type="AlphaFoldDB" id="C7Q5S4"/>
<sequence>MPTARDRSTADRPRQVIGRTAEVSALDGALNQLRAGRGRAIALAGEPGIGKSTLVTYLAARARAAGIQVLGPAFCDTIAATATTSADAGAAANANAHTNANSNRNANGVARADARTKPKSRDAVVIAADELHRISPHHLPALERLIWSAADAPTLLLLAYRRRQLAPAVAAAVSRAEAADLLDVWELGPLSKDEARELVGDLPNLDAVHGASGGNPQYLRILSADGDPHADAARAVVGELADLDPRTLTTLQTLAVLREPSHPQLIAAVAELSAAEALDALDSLTRLDIVRTTGTIARFAIRHPAVGEVVYRRIDPGSRIAIHLRAESVLASQSAPIARRAYHLTHAADPSRPEHTATLITAARLSIHTAPADAARYLQAALPQLPEDSPEWREIQVLLARARLLTGQASEGRTLLHALTAMVDQPSGDLTAVAVAGRLERQLGRLSESSAIVRSGLAAVPGNDSSAAALHSMQADNALDQGDYVRAQLHADTAAALAHGSLDLVGEALAKAQAALAYLSSDDLDAAETSLTQAAELVDAASDAALLKNLEAVYQLGLSESMMSRLADAERHLIRGASLSRHSGQNYVLPMILKSLADTQVRAGSVKRALVTLDEADVYVESAENPATKAILAIIRALALLFTGVSDAPQQALAWADRAVAWAEGSTTVWAVVVRCRRAEIVLAAGDPSRAGRLLLEAVGGPDMPNLIAARKTRSCDTLTEVAMYENDHAAADRWAELAENSLERISSPSNRAFAFRARMRAQTMNDDLKAALASAQQAIESFTASGERIEICRTLSAAAALAAALGDHKQAQEWLDRAASLAEQCEATLLISETTRQRTRLTEKVAEREATDALAGLTAREREIAALASTGVTSGQIAETLFLSRRTVDAHLGQIYRKLGVSSRAALIRTVLDAEARS</sequence>
<keyword evidence="3" id="KW-0175">Coiled coil</keyword>
<feature type="domain" description="HTH luxR-type" evidence="4">
    <location>
        <begin position="851"/>
        <end position="916"/>
    </location>
</feature>
<dbReference type="SUPFAM" id="SSF52540">
    <property type="entry name" value="P-loop containing nucleoside triphosphate hydrolases"/>
    <property type="match status" value="1"/>
</dbReference>
<dbReference type="Proteomes" id="UP000000851">
    <property type="component" value="Chromosome"/>
</dbReference>
<dbReference type="GO" id="GO:0004016">
    <property type="term" value="F:adenylate cyclase activity"/>
    <property type="evidence" value="ECO:0007669"/>
    <property type="project" value="TreeGrafter"/>
</dbReference>
<dbReference type="CDD" id="cd06170">
    <property type="entry name" value="LuxR_C_like"/>
    <property type="match status" value="1"/>
</dbReference>
<dbReference type="PROSITE" id="PS50043">
    <property type="entry name" value="HTH_LUXR_2"/>
    <property type="match status" value="1"/>
</dbReference>
<dbReference type="SMART" id="SM00382">
    <property type="entry name" value="AAA"/>
    <property type="match status" value="1"/>
</dbReference>
<name>C7Q5S4_CATAD</name>
<dbReference type="KEGG" id="cai:Caci_1095"/>
<dbReference type="InterPro" id="IPR011990">
    <property type="entry name" value="TPR-like_helical_dom_sf"/>
</dbReference>
<dbReference type="PRINTS" id="PR00038">
    <property type="entry name" value="HTHLUXR"/>
</dbReference>
<dbReference type="InterPro" id="IPR027417">
    <property type="entry name" value="P-loop_NTPase"/>
</dbReference>
<dbReference type="HOGENOM" id="CLU_006850_2_2_11"/>
<dbReference type="InParanoid" id="C7Q5S4"/>
<dbReference type="GO" id="GO:0003677">
    <property type="term" value="F:DNA binding"/>
    <property type="evidence" value="ECO:0007669"/>
    <property type="project" value="InterPro"/>
</dbReference>
<protein>
    <submittedName>
        <fullName evidence="5">Transcriptional regulator, LuxR family</fullName>
    </submittedName>
</protein>
<dbReference type="SUPFAM" id="SSF48452">
    <property type="entry name" value="TPR-like"/>
    <property type="match status" value="2"/>
</dbReference>
<dbReference type="GO" id="GO:0005737">
    <property type="term" value="C:cytoplasm"/>
    <property type="evidence" value="ECO:0007669"/>
    <property type="project" value="TreeGrafter"/>
</dbReference>
<dbReference type="InterPro" id="IPR000792">
    <property type="entry name" value="Tscrpt_reg_LuxR_C"/>
</dbReference>
<dbReference type="InterPro" id="IPR003593">
    <property type="entry name" value="AAA+_ATPase"/>
</dbReference>
<keyword evidence="6" id="KW-1185">Reference proteome</keyword>
<evidence type="ECO:0000313" key="5">
    <source>
        <dbReference type="EMBL" id="ACU70021.1"/>
    </source>
</evidence>
<dbReference type="Gene3D" id="1.25.40.10">
    <property type="entry name" value="Tetratricopeptide repeat domain"/>
    <property type="match status" value="1"/>
</dbReference>
<reference evidence="5 6" key="1">
    <citation type="journal article" date="2009" name="Stand. Genomic Sci.">
        <title>Complete genome sequence of Catenulispora acidiphila type strain (ID 139908).</title>
        <authorList>
            <person name="Copeland A."/>
            <person name="Lapidus A."/>
            <person name="Glavina Del Rio T."/>
            <person name="Nolan M."/>
            <person name="Lucas S."/>
            <person name="Chen F."/>
            <person name="Tice H."/>
            <person name="Cheng J.F."/>
            <person name="Bruce D."/>
            <person name="Goodwin L."/>
            <person name="Pitluck S."/>
            <person name="Mikhailova N."/>
            <person name="Pati A."/>
            <person name="Ivanova N."/>
            <person name="Mavromatis K."/>
            <person name="Chen A."/>
            <person name="Palaniappan K."/>
            <person name="Chain P."/>
            <person name="Land M."/>
            <person name="Hauser L."/>
            <person name="Chang Y.J."/>
            <person name="Jeffries C.D."/>
            <person name="Chertkov O."/>
            <person name="Brettin T."/>
            <person name="Detter J.C."/>
            <person name="Han C."/>
            <person name="Ali Z."/>
            <person name="Tindall B.J."/>
            <person name="Goker M."/>
            <person name="Bristow J."/>
            <person name="Eisen J.A."/>
            <person name="Markowitz V."/>
            <person name="Hugenholtz P."/>
            <person name="Kyrpides N.C."/>
            <person name="Klenk H.P."/>
        </authorList>
    </citation>
    <scope>NUCLEOTIDE SEQUENCE [LARGE SCALE GENOMIC DNA]</scope>
    <source>
        <strain evidence="6">DSM 44928 / JCM 14897 / NBRC 102108 / NRRL B-24433 / ID139908</strain>
    </source>
</reference>
<accession>C7Q5S4</accession>
<evidence type="ECO:0000256" key="3">
    <source>
        <dbReference type="SAM" id="Coils"/>
    </source>
</evidence>
<dbReference type="InterPro" id="IPR036388">
    <property type="entry name" value="WH-like_DNA-bd_sf"/>
</dbReference>
<dbReference type="GO" id="GO:0006355">
    <property type="term" value="P:regulation of DNA-templated transcription"/>
    <property type="evidence" value="ECO:0007669"/>
    <property type="project" value="InterPro"/>
</dbReference>
<dbReference type="PANTHER" id="PTHR16305">
    <property type="entry name" value="TESTICULAR SOLUBLE ADENYLYL CYCLASE"/>
    <property type="match status" value="1"/>
</dbReference>
<dbReference type="PANTHER" id="PTHR16305:SF35">
    <property type="entry name" value="TRANSCRIPTIONAL ACTIVATOR DOMAIN"/>
    <property type="match status" value="1"/>
</dbReference>